<name>A0A8H7FBT5_AGABI</name>
<dbReference type="Proteomes" id="UP000629468">
    <property type="component" value="Unassembled WGS sequence"/>
</dbReference>
<dbReference type="AlphaFoldDB" id="A0A8H7FBT5"/>
<evidence type="ECO:0000313" key="1">
    <source>
        <dbReference type="EMBL" id="KAF7784920.1"/>
    </source>
</evidence>
<proteinExistence type="predicted"/>
<comment type="caution">
    <text evidence="1">The sequence shown here is derived from an EMBL/GenBank/DDBJ whole genome shotgun (WGS) entry which is preliminary data.</text>
</comment>
<dbReference type="EMBL" id="JABXXO010000001">
    <property type="protein sequence ID" value="KAF7784920.1"/>
    <property type="molecule type" value="Genomic_DNA"/>
</dbReference>
<dbReference type="InterPro" id="IPR012340">
    <property type="entry name" value="NA-bd_OB-fold"/>
</dbReference>
<accession>A0A8H7FBT5</accession>
<evidence type="ECO:0008006" key="3">
    <source>
        <dbReference type="Google" id="ProtNLM"/>
    </source>
</evidence>
<evidence type="ECO:0000313" key="2">
    <source>
        <dbReference type="Proteomes" id="UP000629468"/>
    </source>
</evidence>
<sequence>MSTYRVFLGAPPIHDIDNDPTNYQWKTISSEASILPSLPEILPTQAFDDASRRISLVYQNVIFNDSFDENDGSLGEEDNDSNDILGGADQTTAITWLPTQPEKAQQISSGALSRQSTNEFPLMSKTRSFIVETQETQDSLSVDYNDASSIARFPTFHFNLHSLISLTQLVKGKFIGTKRIPSILLAVLEVEGPDIIRVKNGKDAGREVGILKMILGDEGGTICKLTAWREVAERWGGGLPNATSVKRGDIVLIENVTAVLDSKSSPAITASPYLKSNLTICYRTMPYTKSDSRLRPDLRLGRSDAAVRRVADIVLWFENLAGLEKS</sequence>
<organism evidence="1 2">
    <name type="scientific">Agaricus bisporus var. burnettii</name>
    <dbReference type="NCBI Taxonomy" id="192524"/>
    <lineage>
        <taxon>Eukaryota</taxon>
        <taxon>Fungi</taxon>
        <taxon>Dikarya</taxon>
        <taxon>Basidiomycota</taxon>
        <taxon>Agaricomycotina</taxon>
        <taxon>Agaricomycetes</taxon>
        <taxon>Agaricomycetidae</taxon>
        <taxon>Agaricales</taxon>
        <taxon>Agaricineae</taxon>
        <taxon>Agaricaceae</taxon>
        <taxon>Agaricus</taxon>
    </lineage>
</organism>
<reference evidence="1 2" key="1">
    <citation type="journal article" name="Sci. Rep.">
        <title>Telomere-to-telomere assembled and centromere annotated genomes of the two main subspecies of the button mushroom Agaricus bisporus reveal especially polymorphic chromosome ends.</title>
        <authorList>
            <person name="Sonnenberg A.S.M."/>
            <person name="Sedaghat-Telgerd N."/>
            <person name="Lavrijssen B."/>
            <person name="Ohm R.A."/>
            <person name="Hendrickx P.M."/>
            <person name="Scholtmeijer K."/>
            <person name="Baars J.J.P."/>
            <person name="van Peer A."/>
        </authorList>
    </citation>
    <scope>NUCLEOTIDE SEQUENCE [LARGE SCALE GENOMIC DNA]</scope>
    <source>
        <strain evidence="1 2">H119_p4</strain>
    </source>
</reference>
<dbReference type="Gene3D" id="2.40.50.140">
    <property type="entry name" value="Nucleic acid-binding proteins"/>
    <property type="match status" value="1"/>
</dbReference>
<protein>
    <recommendedName>
        <fullName evidence="3">OB domain-containing protein</fullName>
    </recommendedName>
</protein>
<gene>
    <name evidence="1" type="ORF">Agabi119p4_1085</name>
</gene>
<dbReference type="OMA" id="CYRTMPY"/>